<accession>A0A5C7BDI3</accession>
<evidence type="ECO:0000313" key="2">
    <source>
        <dbReference type="Proteomes" id="UP000321126"/>
    </source>
</evidence>
<protein>
    <submittedName>
        <fullName evidence="1">Uncharacterized protein</fullName>
    </submittedName>
</protein>
<proteinExistence type="predicted"/>
<organism evidence="1 2">
    <name type="scientific">Serratia marcescens</name>
    <dbReference type="NCBI Taxonomy" id="615"/>
    <lineage>
        <taxon>Bacteria</taxon>
        <taxon>Pseudomonadati</taxon>
        <taxon>Pseudomonadota</taxon>
        <taxon>Gammaproteobacteria</taxon>
        <taxon>Enterobacterales</taxon>
        <taxon>Yersiniaceae</taxon>
        <taxon>Serratia</taxon>
    </lineage>
</organism>
<reference evidence="1 2" key="1">
    <citation type="submission" date="2019-07" db="EMBL/GenBank/DDBJ databases">
        <title>Serratia strains were isolated from fresh produce.</title>
        <authorList>
            <person name="Cho G.-S."/>
            <person name="Stein M."/>
            <person name="Lee W."/>
            <person name="Suh S.H."/>
            <person name="Franz C.M.A.P."/>
        </authorList>
    </citation>
    <scope>NUCLEOTIDE SEQUENCE [LARGE SCALE GENOMIC DNA]</scope>
    <source>
        <strain evidence="1 2">S16</strain>
    </source>
</reference>
<dbReference type="RefSeq" id="WP_147882447.1">
    <property type="nucleotide sequence ID" value="NZ_VOUQ01000072.1"/>
</dbReference>
<comment type="caution">
    <text evidence="1">The sequence shown here is derived from an EMBL/GenBank/DDBJ whole genome shotgun (WGS) entry which is preliminary data.</text>
</comment>
<gene>
    <name evidence="1" type="ORF">FOT62_27620</name>
</gene>
<sequence length="159" mass="18491">MLTIYEIEKEAINFRRMIEACDKSNTCLVLSCFPVMSCKLTSMLLSYHFLTLWPELEIKGVSAATGKHDRITHYWLEINNIVVDITGDQYNIINDRELNTEIINSRPFPPIHVLHKDESYLNKIFKIKEVHTFVHGFPEIANDFIDEMICGYSQLLNPI</sequence>
<dbReference type="EMBL" id="VOUQ01000072">
    <property type="protein sequence ID" value="TXE21690.1"/>
    <property type="molecule type" value="Genomic_DNA"/>
</dbReference>
<evidence type="ECO:0000313" key="1">
    <source>
        <dbReference type="EMBL" id="TXE21690.1"/>
    </source>
</evidence>
<dbReference type="Proteomes" id="UP000321126">
    <property type="component" value="Unassembled WGS sequence"/>
</dbReference>
<dbReference type="AlphaFoldDB" id="A0A5C7BDI3"/>
<name>A0A5C7BDI3_SERMA</name>